<dbReference type="RefSeq" id="XP_040764018.1">
    <property type="nucleotide sequence ID" value="XM_040906419.1"/>
</dbReference>
<dbReference type="OrthoDB" id="2803426at2759"/>
<accession>A0A165E5J3</accession>
<dbReference type="SUPFAM" id="SSF56112">
    <property type="entry name" value="Protein kinase-like (PK-like)"/>
    <property type="match status" value="1"/>
</dbReference>
<sequence>MTNPKLCIYVAIIQIPEDGDGVEISPNTLKAPYYSVHNEASTDSNEHRLEVVSIDDIICYVAGKKNTSEDMITLWKPKEHVHNIDKLRELLKENDYNLECFCDNLSNYGNQSCDCVLPVKANTRNVMLPLLVAQIHQRGELENKRKRYTADVDSETDDHPWVKRYRETKENIDDTPSPSVAAQTKNYIKFQNRNTPFLDGRYASIGHIPTLALPIVVYDPIFATFVANLDRSDLVDDEMRKTALHFMSHASHIRDLEKEHSISNREQLRKMLQSAIESIAAGIRDAKADHIIPHICEMETGPEMAALGIIEEKPELGKSGDAIVQAQFYYRVYWGKREPLLDRSFSPTFLIGLTGPYMSISGAIWTTDIIVQPLLKRLCWLAPPPLISDFDIEPVARIFAALREGLRSLQERYRQTALLNFENRFYPLATSFTYFNKKVSFKYKQYLKSGDASCSAFLAMLDDTDAIFDEENQAFAIDMPVVVKFVERYGKDAHELLAKEGLAPKLYYCDDIWQDDPIANAGCGPRRMVVMEYIKGRAATEMDCAIHRERLSRAVDLLHNNQMVHGDFRLPNIMATDNPRARLKILDFDWAGKQGVVKYPMRLSQVVEWEPSVADLALIEYKHDRFMLKQLTGPAV</sequence>
<evidence type="ECO:0000313" key="2">
    <source>
        <dbReference type="EMBL" id="KZT06278.1"/>
    </source>
</evidence>
<evidence type="ECO:0000259" key="1">
    <source>
        <dbReference type="PROSITE" id="PS50011"/>
    </source>
</evidence>
<dbReference type="InterPro" id="IPR000719">
    <property type="entry name" value="Prot_kinase_dom"/>
</dbReference>
<dbReference type="AlphaFoldDB" id="A0A165E5J3"/>
<dbReference type="PROSITE" id="PS50011">
    <property type="entry name" value="PROTEIN_KINASE_DOM"/>
    <property type="match status" value="1"/>
</dbReference>
<evidence type="ECO:0000313" key="3">
    <source>
        <dbReference type="Proteomes" id="UP000076871"/>
    </source>
</evidence>
<dbReference type="Gene3D" id="1.10.510.10">
    <property type="entry name" value="Transferase(Phosphotransferase) domain 1"/>
    <property type="match status" value="1"/>
</dbReference>
<dbReference type="InterPro" id="IPR011009">
    <property type="entry name" value="Kinase-like_dom_sf"/>
</dbReference>
<dbReference type="GeneID" id="63823448"/>
<dbReference type="InParanoid" id="A0A165E5J3"/>
<name>A0A165E5J3_9APHY</name>
<dbReference type="EMBL" id="KV427625">
    <property type="protein sequence ID" value="KZT06278.1"/>
    <property type="molecule type" value="Genomic_DNA"/>
</dbReference>
<keyword evidence="3" id="KW-1185">Reference proteome</keyword>
<dbReference type="GO" id="GO:0005524">
    <property type="term" value="F:ATP binding"/>
    <property type="evidence" value="ECO:0007669"/>
    <property type="project" value="InterPro"/>
</dbReference>
<feature type="domain" description="Protein kinase" evidence="1">
    <location>
        <begin position="396"/>
        <end position="636"/>
    </location>
</feature>
<dbReference type="GO" id="GO:0004672">
    <property type="term" value="F:protein kinase activity"/>
    <property type="evidence" value="ECO:0007669"/>
    <property type="project" value="InterPro"/>
</dbReference>
<reference evidence="2 3" key="1">
    <citation type="journal article" date="2016" name="Mol. Biol. Evol.">
        <title>Comparative Genomics of Early-Diverging Mushroom-Forming Fungi Provides Insights into the Origins of Lignocellulose Decay Capabilities.</title>
        <authorList>
            <person name="Nagy L.G."/>
            <person name="Riley R."/>
            <person name="Tritt A."/>
            <person name="Adam C."/>
            <person name="Daum C."/>
            <person name="Floudas D."/>
            <person name="Sun H."/>
            <person name="Yadav J.S."/>
            <person name="Pangilinan J."/>
            <person name="Larsson K.H."/>
            <person name="Matsuura K."/>
            <person name="Barry K."/>
            <person name="Labutti K."/>
            <person name="Kuo R."/>
            <person name="Ohm R.A."/>
            <person name="Bhattacharya S.S."/>
            <person name="Shirouzu T."/>
            <person name="Yoshinaga Y."/>
            <person name="Martin F.M."/>
            <person name="Grigoriev I.V."/>
            <person name="Hibbett D.S."/>
        </authorList>
    </citation>
    <scope>NUCLEOTIDE SEQUENCE [LARGE SCALE GENOMIC DNA]</scope>
    <source>
        <strain evidence="2 3">93-53</strain>
    </source>
</reference>
<protein>
    <recommendedName>
        <fullName evidence="1">Protein kinase domain-containing protein</fullName>
    </recommendedName>
</protein>
<gene>
    <name evidence="2" type="ORF">LAESUDRAFT_700627</name>
</gene>
<dbReference type="Proteomes" id="UP000076871">
    <property type="component" value="Unassembled WGS sequence"/>
</dbReference>
<proteinExistence type="predicted"/>
<organism evidence="2 3">
    <name type="scientific">Laetiporus sulphureus 93-53</name>
    <dbReference type="NCBI Taxonomy" id="1314785"/>
    <lineage>
        <taxon>Eukaryota</taxon>
        <taxon>Fungi</taxon>
        <taxon>Dikarya</taxon>
        <taxon>Basidiomycota</taxon>
        <taxon>Agaricomycotina</taxon>
        <taxon>Agaricomycetes</taxon>
        <taxon>Polyporales</taxon>
        <taxon>Laetiporus</taxon>
    </lineage>
</organism>